<evidence type="ECO:0000256" key="4">
    <source>
        <dbReference type="PROSITE-ProRule" id="PRU00510"/>
    </source>
</evidence>
<feature type="compositionally biased region" description="Acidic residues" evidence="5">
    <location>
        <begin position="28"/>
        <end position="37"/>
    </location>
</feature>
<proteinExistence type="predicted"/>
<dbReference type="GO" id="GO:0008270">
    <property type="term" value="F:zinc ion binding"/>
    <property type="evidence" value="ECO:0007669"/>
    <property type="project" value="UniProtKB-KW"/>
</dbReference>
<dbReference type="InterPro" id="IPR037187">
    <property type="entry name" value="DnaK_N"/>
</dbReference>
<dbReference type="InterPro" id="IPR000962">
    <property type="entry name" value="Znf_DskA_TraR"/>
</dbReference>
<keyword evidence="1" id="KW-0479">Metal-binding</keyword>
<dbReference type="Pfam" id="PF01258">
    <property type="entry name" value="zf-dskA_traR"/>
    <property type="match status" value="1"/>
</dbReference>
<dbReference type="Gene3D" id="1.20.120.910">
    <property type="entry name" value="DksA, coiled-coil domain"/>
    <property type="match status" value="1"/>
</dbReference>
<feature type="compositionally biased region" description="Basic and acidic residues" evidence="5">
    <location>
        <begin position="121"/>
        <end position="130"/>
    </location>
</feature>
<dbReference type="PROSITE" id="PS51128">
    <property type="entry name" value="ZF_DKSA_2"/>
    <property type="match status" value="1"/>
</dbReference>
<evidence type="ECO:0000256" key="3">
    <source>
        <dbReference type="ARBA" id="ARBA00022833"/>
    </source>
</evidence>
<protein>
    <recommendedName>
        <fullName evidence="6">Zinc finger DksA/TraR C4-type domain-containing protein</fullName>
    </recommendedName>
</protein>
<dbReference type="PANTHER" id="PTHR33823">
    <property type="entry name" value="RNA POLYMERASE-BINDING TRANSCRIPTION FACTOR DKSA-RELATED"/>
    <property type="match status" value="1"/>
</dbReference>
<sequence>MDTDLARQRLAEERERLVEVRSTFDAEGLTEESESDSVGELSSYDQHQADMGTETFEREKDLSILEQVEAELADVEHALRRLDEGTYGTCEVDGKPIPEERLEAMPATRLCLEHQAEAEREVRISGERADVGPGQAPGLE</sequence>
<dbReference type="AlphaFoldDB" id="A0A6J4H6A4"/>
<feature type="zinc finger region" description="dksA C4-type" evidence="4">
    <location>
        <begin position="90"/>
        <end position="114"/>
    </location>
</feature>
<organism evidence="7">
    <name type="scientific">uncultured Acidimicrobiales bacterium</name>
    <dbReference type="NCBI Taxonomy" id="310071"/>
    <lineage>
        <taxon>Bacteria</taxon>
        <taxon>Bacillati</taxon>
        <taxon>Actinomycetota</taxon>
        <taxon>Acidimicrobiia</taxon>
        <taxon>Acidimicrobiales</taxon>
        <taxon>environmental samples</taxon>
    </lineage>
</organism>
<reference evidence="7" key="1">
    <citation type="submission" date="2020-02" db="EMBL/GenBank/DDBJ databases">
        <authorList>
            <person name="Meier V. D."/>
        </authorList>
    </citation>
    <scope>NUCLEOTIDE SEQUENCE</scope>
    <source>
        <strain evidence="7">AVDCRST_MAG10</strain>
    </source>
</reference>
<evidence type="ECO:0000259" key="6">
    <source>
        <dbReference type="Pfam" id="PF01258"/>
    </source>
</evidence>
<name>A0A6J4H6A4_9ACTN</name>
<dbReference type="EMBL" id="CADCTB010000022">
    <property type="protein sequence ID" value="CAA9215167.1"/>
    <property type="molecule type" value="Genomic_DNA"/>
</dbReference>
<keyword evidence="3" id="KW-0862">Zinc</keyword>
<feature type="domain" description="Zinc finger DksA/TraR C4-type" evidence="6">
    <location>
        <begin position="85"/>
        <end position="120"/>
    </location>
</feature>
<evidence type="ECO:0000256" key="2">
    <source>
        <dbReference type="ARBA" id="ARBA00022771"/>
    </source>
</evidence>
<accession>A0A6J4H6A4</accession>
<feature type="region of interest" description="Disordered" evidence="5">
    <location>
        <begin position="121"/>
        <end position="140"/>
    </location>
</feature>
<evidence type="ECO:0000256" key="1">
    <source>
        <dbReference type="ARBA" id="ARBA00022723"/>
    </source>
</evidence>
<evidence type="ECO:0000256" key="5">
    <source>
        <dbReference type="SAM" id="MobiDB-lite"/>
    </source>
</evidence>
<keyword evidence="2" id="KW-0863">Zinc-finger</keyword>
<dbReference type="PANTHER" id="PTHR33823:SF4">
    <property type="entry name" value="GENERAL STRESS PROTEIN 16O"/>
    <property type="match status" value="1"/>
</dbReference>
<dbReference type="SUPFAM" id="SSF109635">
    <property type="entry name" value="DnaK suppressor protein DksA, alpha-hairpin domain"/>
    <property type="match status" value="1"/>
</dbReference>
<dbReference type="SUPFAM" id="SSF57716">
    <property type="entry name" value="Glucocorticoid receptor-like (DNA-binding domain)"/>
    <property type="match status" value="1"/>
</dbReference>
<feature type="compositionally biased region" description="Basic and acidic residues" evidence="5">
    <location>
        <begin position="1"/>
        <end position="24"/>
    </location>
</feature>
<evidence type="ECO:0000313" key="7">
    <source>
        <dbReference type="EMBL" id="CAA9215167.1"/>
    </source>
</evidence>
<gene>
    <name evidence="7" type="ORF">AVDCRST_MAG10-349</name>
</gene>
<feature type="region of interest" description="Disordered" evidence="5">
    <location>
        <begin position="1"/>
        <end position="43"/>
    </location>
</feature>